<dbReference type="PANTHER" id="PTHR24321">
    <property type="entry name" value="DEHYDROGENASES, SHORT CHAIN"/>
    <property type="match status" value="1"/>
</dbReference>
<dbReference type="RefSeq" id="WP_009542128.1">
    <property type="nucleotide sequence ID" value="NZ_ANHY01000019.1"/>
</dbReference>
<evidence type="ECO:0000256" key="2">
    <source>
        <dbReference type="ARBA" id="ARBA00023002"/>
    </source>
</evidence>
<dbReference type="GO" id="GO:0016491">
    <property type="term" value="F:oxidoreductase activity"/>
    <property type="evidence" value="ECO:0007669"/>
    <property type="project" value="UniProtKB-KW"/>
</dbReference>
<organism evidence="3 4">
    <name type="scientific">Caenispirillum salinarum AK4</name>
    <dbReference type="NCBI Taxonomy" id="1238182"/>
    <lineage>
        <taxon>Bacteria</taxon>
        <taxon>Pseudomonadati</taxon>
        <taxon>Pseudomonadota</taxon>
        <taxon>Alphaproteobacteria</taxon>
        <taxon>Rhodospirillales</taxon>
        <taxon>Novispirillaceae</taxon>
        <taxon>Caenispirillum</taxon>
    </lineage>
</organism>
<dbReference type="Proteomes" id="UP000009881">
    <property type="component" value="Unassembled WGS sequence"/>
</dbReference>
<sequence>MTAPGAVVVTGAAGDMGSALCRAFAADGRRVFGADVRRCAVGGVAAVEVDVTDRSAVFALAEQAATEAGGLAVWINAAGLVRTVPTREAGEDDWHRLIAVNLTGTWHGCSAALETMISGGKGGVIVNVGSLSGQVGYPGLHPAYGASKAGVHQLTKTYAMEGARHGVRVNAVAPSVLEGSMGDTFTDEQKSRLVRANPMKRLGGMDDVTGVVRFLCSDEAAYMTGATLPVNGGSFMP</sequence>
<gene>
    <name evidence="3" type="ORF">C882_1472</name>
</gene>
<evidence type="ECO:0000313" key="4">
    <source>
        <dbReference type="Proteomes" id="UP000009881"/>
    </source>
</evidence>
<dbReference type="PROSITE" id="PS00061">
    <property type="entry name" value="ADH_SHORT"/>
    <property type="match status" value="1"/>
</dbReference>
<name>K9HG90_9PROT</name>
<comment type="similarity">
    <text evidence="1">Belongs to the short-chain dehydrogenases/reductases (SDR) family.</text>
</comment>
<dbReference type="AlphaFoldDB" id="K9HG90"/>
<proteinExistence type="inferred from homology"/>
<comment type="caution">
    <text evidence="3">The sequence shown here is derived from an EMBL/GenBank/DDBJ whole genome shotgun (WGS) entry which is preliminary data.</text>
</comment>
<dbReference type="FunFam" id="3.40.50.720:FF:000084">
    <property type="entry name" value="Short-chain dehydrogenase reductase"/>
    <property type="match status" value="1"/>
</dbReference>
<dbReference type="Gene3D" id="3.40.50.720">
    <property type="entry name" value="NAD(P)-binding Rossmann-like Domain"/>
    <property type="match status" value="1"/>
</dbReference>
<keyword evidence="2" id="KW-0560">Oxidoreductase</keyword>
<dbReference type="eggNOG" id="COG1028">
    <property type="taxonomic scope" value="Bacteria"/>
</dbReference>
<dbReference type="PRINTS" id="PR00081">
    <property type="entry name" value="GDHRDH"/>
</dbReference>
<dbReference type="InterPro" id="IPR002347">
    <property type="entry name" value="SDR_fam"/>
</dbReference>
<dbReference type="Pfam" id="PF13561">
    <property type="entry name" value="adh_short_C2"/>
    <property type="match status" value="1"/>
</dbReference>
<accession>K9HG90</accession>
<dbReference type="InterPro" id="IPR036291">
    <property type="entry name" value="NAD(P)-bd_dom_sf"/>
</dbReference>
<dbReference type="InterPro" id="IPR020904">
    <property type="entry name" value="Sc_DH/Rdtase_CS"/>
</dbReference>
<evidence type="ECO:0000256" key="1">
    <source>
        <dbReference type="ARBA" id="ARBA00006484"/>
    </source>
</evidence>
<protein>
    <submittedName>
        <fullName evidence="3">3-oxoacyl-[acyl-carrier protein] reductase</fullName>
    </submittedName>
</protein>
<dbReference type="OrthoDB" id="9804774at2"/>
<dbReference type="CDD" id="cd05233">
    <property type="entry name" value="SDR_c"/>
    <property type="match status" value="1"/>
</dbReference>
<dbReference type="PRINTS" id="PR00080">
    <property type="entry name" value="SDRFAMILY"/>
</dbReference>
<evidence type="ECO:0000313" key="3">
    <source>
        <dbReference type="EMBL" id="EKV27626.1"/>
    </source>
</evidence>
<keyword evidence="4" id="KW-1185">Reference proteome</keyword>
<dbReference type="EMBL" id="ANHY01000019">
    <property type="protein sequence ID" value="EKV27626.1"/>
    <property type="molecule type" value="Genomic_DNA"/>
</dbReference>
<dbReference type="SUPFAM" id="SSF51735">
    <property type="entry name" value="NAD(P)-binding Rossmann-fold domains"/>
    <property type="match status" value="1"/>
</dbReference>
<dbReference type="PANTHER" id="PTHR24321:SF14">
    <property type="entry name" value="SHORT-CHAIN TYPE DEHYDROGENASE_REDUCTASE BLR2146-RELATED"/>
    <property type="match status" value="1"/>
</dbReference>
<reference evidence="3 4" key="1">
    <citation type="journal article" date="2013" name="Genome Announc.">
        <title>Draft Genome Sequence of an Alphaproteobacterium, Caenispirillum salinarum AK4(T), Isolated from a Solar Saltern.</title>
        <authorList>
            <person name="Khatri I."/>
            <person name="Singh A."/>
            <person name="Korpole S."/>
            <person name="Pinnaka A.K."/>
            <person name="Subramanian S."/>
        </authorList>
    </citation>
    <scope>NUCLEOTIDE SEQUENCE [LARGE SCALE GENOMIC DNA]</scope>
    <source>
        <strain evidence="3 4">AK4</strain>
    </source>
</reference>
<dbReference type="STRING" id="1238182.C882_1472"/>